<dbReference type="PANTHER" id="PTHR31270">
    <property type="entry name" value="GLUTAMINYL-PEPTIDE CYCLOTRANSFERASE"/>
    <property type="match status" value="1"/>
</dbReference>
<organism evidence="1 2">
    <name type="scientific">Prototheca wickerhamii</name>
    <dbReference type="NCBI Taxonomy" id="3111"/>
    <lineage>
        <taxon>Eukaryota</taxon>
        <taxon>Viridiplantae</taxon>
        <taxon>Chlorophyta</taxon>
        <taxon>core chlorophytes</taxon>
        <taxon>Trebouxiophyceae</taxon>
        <taxon>Chlorellales</taxon>
        <taxon>Chlorellaceae</taxon>
        <taxon>Prototheca</taxon>
    </lineage>
</organism>
<dbReference type="Proteomes" id="UP001255856">
    <property type="component" value="Unassembled WGS sequence"/>
</dbReference>
<protein>
    <recommendedName>
        <fullName evidence="3">Glutaminyl-peptide cyclotransferase</fullName>
    </recommendedName>
</protein>
<evidence type="ECO:0008006" key="3">
    <source>
        <dbReference type="Google" id="ProtNLM"/>
    </source>
</evidence>
<dbReference type="Pfam" id="PF05096">
    <property type="entry name" value="Glu_cyclase_2"/>
    <property type="match status" value="1"/>
</dbReference>
<dbReference type="GO" id="GO:0016603">
    <property type="term" value="F:glutaminyl-peptide cyclotransferase activity"/>
    <property type="evidence" value="ECO:0007669"/>
    <property type="project" value="InterPro"/>
</dbReference>
<gene>
    <name evidence="1" type="ORF">QBZ16_002945</name>
</gene>
<dbReference type="PANTHER" id="PTHR31270:SF1">
    <property type="entry name" value="GLUTAMINYL-PEPTIDE CYCLOTRANSFERASE"/>
    <property type="match status" value="1"/>
</dbReference>
<dbReference type="SUPFAM" id="SSF63825">
    <property type="entry name" value="YWTD domain"/>
    <property type="match status" value="1"/>
</dbReference>
<comment type="caution">
    <text evidence="1">The sequence shown here is derived from an EMBL/GenBank/DDBJ whole genome shotgun (WGS) entry which is preliminary data.</text>
</comment>
<dbReference type="EMBL" id="JASFZW010000003">
    <property type="protein sequence ID" value="KAK2079254.1"/>
    <property type="molecule type" value="Genomic_DNA"/>
</dbReference>
<name>A0AAD9ILC6_PROWI</name>
<evidence type="ECO:0000313" key="1">
    <source>
        <dbReference type="EMBL" id="KAK2079254.1"/>
    </source>
</evidence>
<proteinExistence type="predicted"/>
<reference evidence="1" key="1">
    <citation type="submission" date="2021-01" db="EMBL/GenBank/DDBJ databases">
        <authorList>
            <person name="Eckstrom K.M.E."/>
        </authorList>
    </citation>
    <scope>NUCLEOTIDE SEQUENCE</scope>
    <source>
        <strain evidence="1">UVCC 0001</strain>
    </source>
</reference>
<evidence type="ECO:0000313" key="2">
    <source>
        <dbReference type="Proteomes" id="UP001255856"/>
    </source>
</evidence>
<keyword evidence="2" id="KW-1185">Reference proteome</keyword>
<dbReference type="AlphaFoldDB" id="A0AAD9ILC6"/>
<dbReference type="InterPro" id="IPR007788">
    <property type="entry name" value="QCT"/>
</dbReference>
<sequence length="290" mass="32282">MILLIALPASRKAAPTNSGPAIFDYEIVGEYPHDPQAFTQGLEFGRACGKEAGQCTEFFWESTGLRGRSTVRQVSFPNATVLRSRALPAEDFGEGLTRLGNSLYQLTWQSPRAWVYPIDRFEAASLVSTPLLDGWGITNDGAHLILRNSSAVLSWVEPGSMRMLRTLRVQDAGRDVPFLNELEWINGSLWANVWSRECLANISPRTGRVRAWASLKGLTDQVRQLGRSIDVLNGIAWDDAKKRLFVTGKLWPRLFEIRLVPRVLPDEAARVAALSALREECIVLDTSIFG</sequence>
<accession>A0AAD9ILC6</accession>